<dbReference type="EMBL" id="CP033019">
    <property type="protein sequence ID" value="AYM78237.1"/>
    <property type="molecule type" value="Genomic_DNA"/>
</dbReference>
<evidence type="ECO:0000256" key="9">
    <source>
        <dbReference type="ARBA" id="ARBA00031642"/>
    </source>
</evidence>
<dbReference type="InterPro" id="IPR000560">
    <property type="entry name" value="His_Pase_clade-2"/>
</dbReference>
<comment type="similarity">
    <text evidence="2">Belongs to the histidine acid phosphatase family. MINPP1 subfamily.</text>
</comment>
<dbReference type="PANTHER" id="PTHR20963:SF8">
    <property type="entry name" value="MULTIPLE INOSITOL POLYPHOSPHATE PHOSPHATASE 1"/>
    <property type="match status" value="1"/>
</dbReference>
<keyword evidence="7" id="KW-0378">Hydrolase</keyword>
<evidence type="ECO:0000256" key="7">
    <source>
        <dbReference type="ARBA" id="ARBA00022801"/>
    </source>
</evidence>
<comment type="catalytic activity">
    <reaction evidence="12">
        <text>1D-myo-inositol hexakisphosphate + H2O = 1D-myo-inositol 1,2,4,5,6-pentakisphosphate + phosphate</text>
        <dbReference type="Rhea" id="RHEA:16989"/>
        <dbReference type="ChEBI" id="CHEBI:15377"/>
        <dbReference type="ChEBI" id="CHEBI:43474"/>
        <dbReference type="ChEBI" id="CHEBI:57798"/>
        <dbReference type="ChEBI" id="CHEBI:58130"/>
        <dbReference type="EC" id="3.1.3.62"/>
    </reaction>
    <physiologicalReaction direction="left-to-right" evidence="12">
        <dbReference type="Rhea" id="RHEA:16990"/>
    </physiologicalReaction>
</comment>
<comment type="catalytic activity">
    <reaction evidence="10">
        <text>1D-myo-inositol 1,2,5,6-tetrakisphosphate + H2O = 1D-myo-inositol 1,2,6-trisphosphate + phosphate</text>
        <dbReference type="Rhea" id="RHEA:77119"/>
        <dbReference type="ChEBI" id="CHEBI:15377"/>
        <dbReference type="ChEBI" id="CHEBI:43474"/>
        <dbReference type="ChEBI" id="CHEBI:195535"/>
        <dbReference type="ChEBI" id="CHEBI:195537"/>
        <dbReference type="EC" id="3.1.3.62"/>
    </reaction>
    <physiologicalReaction direction="left-to-right" evidence="10">
        <dbReference type="Rhea" id="RHEA:77120"/>
    </physiologicalReaction>
</comment>
<comment type="subcellular location">
    <subcellularLocation>
        <location evidence="1">Membrane</location>
    </subcellularLocation>
</comment>
<dbReference type="Pfam" id="PF00328">
    <property type="entry name" value="His_Phos_2"/>
    <property type="match status" value="1"/>
</dbReference>
<dbReference type="InterPro" id="IPR029033">
    <property type="entry name" value="His_PPase_superfam"/>
</dbReference>
<dbReference type="GO" id="GO:0016020">
    <property type="term" value="C:membrane"/>
    <property type="evidence" value="ECO:0007669"/>
    <property type="project" value="UniProtKB-SubCell"/>
</dbReference>
<keyword evidence="8" id="KW-0472">Membrane</keyword>
<evidence type="ECO:0000256" key="14">
    <source>
        <dbReference type="SAM" id="SignalP"/>
    </source>
</evidence>
<dbReference type="EC" id="3.1.3.62" evidence="4"/>
<evidence type="ECO:0000256" key="3">
    <source>
        <dbReference type="ARBA" id="ARBA00012976"/>
    </source>
</evidence>
<gene>
    <name evidence="15" type="ORF">D9M09_22405</name>
</gene>
<keyword evidence="6 14" id="KW-0732">Signal</keyword>
<dbReference type="GO" id="GO:0034417">
    <property type="term" value="F:bisphosphoglycerate 3-phosphatase activity"/>
    <property type="evidence" value="ECO:0007669"/>
    <property type="project" value="UniProtKB-EC"/>
</dbReference>
<protein>
    <recommendedName>
        <fullName evidence="5">Multiple inositol polyphosphate phosphatase 1</fullName>
        <ecNumber evidence="4">3.1.3.62</ecNumber>
        <ecNumber evidence="3">3.1.3.80</ecNumber>
    </recommendedName>
    <alternativeName>
        <fullName evidence="9">2,3-bisphosphoglycerate 3-phosphatase</fullName>
    </alternativeName>
</protein>
<evidence type="ECO:0000256" key="8">
    <source>
        <dbReference type="ARBA" id="ARBA00023136"/>
    </source>
</evidence>
<evidence type="ECO:0000313" key="16">
    <source>
        <dbReference type="Proteomes" id="UP000279594"/>
    </source>
</evidence>
<proteinExistence type="inferred from homology"/>
<evidence type="ECO:0000256" key="1">
    <source>
        <dbReference type="ARBA" id="ARBA00004370"/>
    </source>
</evidence>
<comment type="catalytic activity">
    <reaction evidence="13">
        <text>(2R)-2,3-bisphosphoglycerate + H2O = (2R)-2-phosphoglycerate + phosphate</text>
        <dbReference type="Rhea" id="RHEA:27381"/>
        <dbReference type="ChEBI" id="CHEBI:15377"/>
        <dbReference type="ChEBI" id="CHEBI:43474"/>
        <dbReference type="ChEBI" id="CHEBI:58248"/>
        <dbReference type="ChEBI" id="CHEBI:58289"/>
        <dbReference type="EC" id="3.1.3.80"/>
    </reaction>
    <physiologicalReaction direction="left-to-right" evidence="13">
        <dbReference type="Rhea" id="RHEA:27382"/>
    </physiologicalReaction>
</comment>
<evidence type="ECO:0000256" key="12">
    <source>
        <dbReference type="ARBA" id="ARBA00043691"/>
    </source>
</evidence>
<accession>A0A3G2EDH7</accession>
<dbReference type="SUPFAM" id="SSF53254">
    <property type="entry name" value="Phosphoglycerate mutase-like"/>
    <property type="match status" value="1"/>
</dbReference>
<keyword evidence="16" id="KW-1185">Reference proteome</keyword>
<sequence>MPPSLPLASIPLALALAMCAGPTLAVEGHYQTKTPYAPQQDPATYAAPPAGFQPIFTQLVARHGSRGLTSMKNDAALYAMWQQAAAQDALTPLGRELGPDILALMKANALLGYGVAGIERPGYGNLSRTGIDEHRQLAVRMLARLPTLFAQVGQDAATAPRQLVTIHSGVDRARDSSRFFTQSLLEHAPALTPLLYLPPAPAPYPQGRKPAVQPILQPDGVNRFLLYAHKLAPQTDRVTDPANPYYATYAASQAYQYYERSKQLDALMGTPARLPAATAHARHVLERLFSPAFLDQLEGGRASYADTGSYTFTSADGKFTRTMTGSGKTVIRSLNAAATKLYELYAIAAGMRHEVPVDFSRYMPAEDARYYAYIADHEDFYQKGPATKESSGVTWRFALALRDDFFNEVDALARGDVRHAAKLRFTHAEMIIPLASAMGLQQALAPLPASVSYSYENNPWRGQNVSPLAANMQWDVYRNEAGQLIVRLLYNEKETDFQAACDGARIAPGSVFYDYAKLKTCYGHVAAR</sequence>
<evidence type="ECO:0000256" key="4">
    <source>
        <dbReference type="ARBA" id="ARBA00013040"/>
    </source>
</evidence>
<evidence type="ECO:0000256" key="5">
    <source>
        <dbReference type="ARBA" id="ARBA00018097"/>
    </source>
</evidence>
<dbReference type="RefSeq" id="WP_121670413.1">
    <property type="nucleotide sequence ID" value="NZ_CP033019.1"/>
</dbReference>
<dbReference type="PANTHER" id="PTHR20963">
    <property type="entry name" value="MULTIPLE INOSITOL POLYPHOSPHATE PHOSPHATASE-RELATED"/>
    <property type="match status" value="1"/>
</dbReference>
<dbReference type="Gene3D" id="3.40.50.1240">
    <property type="entry name" value="Phosphoglycerate mutase-like"/>
    <property type="match status" value="1"/>
</dbReference>
<feature type="signal peptide" evidence="14">
    <location>
        <begin position="1"/>
        <end position="25"/>
    </location>
</feature>
<evidence type="ECO:0000313" key="15">
    <source>
        <dbReference type="EMBL" id="AYM78237.1"/>
    </source>
</evidence>
<reference evidence="15 16" key="1">
    <citation type="submission" date="2018-10" db="EMBL/GenBank/DDBJ databases">
        <title>Effects of UV and annual dynamics of microbial communities in freshwater RAS systems.</title>
        <authorList>
            <person name="Bekkelund A.K."/>
            <person name="Hansen B.R."/>
            <person name="Stokken H."/>
            <person name="Eriksen B.F."/>
            <person name="Kashulin N.A."/>
        </authorList>
    </citation>
    <scope>NUCLEOTIDE SEQUENCE [LARGE SCALE GENOMIC DNA]</scope>
    <source>
        <strain evidence="15 16">BHSEK</strain>
    </source>
</reference>
<evidence type="ECO:0000256" key="2">
    <source>
        <dbReference type="ARBA" id="ARBA00008422"/>
    </source>
</evidence>
<evidence type="ECO:0000256" key="13">
    <source>
        <dbReference type="ARBA" id="ARBA00043832"/>
    </source>
</evidence>
<feature type="chain" id="PRO_5018167680" description="Multiple inositol polyphosphate phosphatase 1" evidence="14">
    <location>
        <begin position="26"/>
        <end position="528"/>
    </location>
</feature>
<evidence type="ECO:0000256" key="10">
    <source>
        <dbReference type="ARBA" id="ARBA00043668"/>
    </source>
</evidence>
<dbReference type="AlphaFoldDB" id="A0A3G2EDH7"/>
<evidence type="ECO:0000256" key="6">
    <source>
        <dbReference type="ARBA" id="ARBA00022729"/>
    </source>
</evidence>
<name>A0A3G2EDH7_9BURK</name>
<dbReference type="EC" id="3.1.3.80" evidence="3"/>
<evidence type="ECO:0000256" key="11">
    <source>
        <dbReference type="ARBA" id="ARBA00043671"/>
    </source>
</evidence>
<comment type="catalytic activity">
    <reaction evidence="11">
        <text>1D-myo-inositol 1,2,4,5,6-pentakisphosphate + H2O = 1D-myo-inositol 1,2,5,6-tetrakisphosphate + phosphate</text>
        <dbReference type="Rhea" id="RHEA:77115"/>
        <dbReference type="ChEBI" id="CHEBI:15377"/>
        <dbReference type="ChEBI" id="CHEBI:43474"/>
        <dbReference type="ChEBI" id="CHEBI:57798"/>
        <dbReference type="ChEBI" id="CHEBI:195535"/>
        <dbReference type="EC" id="3.1.3.62"/>
    </reaction>
    <physiologicalReaction direction="left-to-right" evidence="11">
        <dbReference type="Rhea" id="RHEA:77116"/>
    </physiologicalReaction>
</comment>
<dbReference type="Proteomes" id="UP000279594">
    <property type="component" value="Chromosome"/>
</dbReference>
<organism evidence="15 16">
    <name type="scientific">Janthinobacterium agaricidamnosum</name>
    <dbReference type="NCBI Taxonomy" id="55508"/>
    <lineage>
        <taxon>Bacteria</taxon>
        <taxon>Pseudomonadati</taxon>
        <taxon>Pseudomonadota</taxon>
        <taxon>Betaproteobacteria</taxon>
        <taxon>Burkholderiales</taxon>
        <taxon>Oxalobacteraceae</taxon>
        <taxon>Janthinobacterium</taxon>
    </lineage>
</organism>